<name>A0AA35RAL5_GEOBA</name>
<dbReference type="EMBL" id="CASHTH010000802">
    <property type="protein sequence ID" value="CAI8007920.1"/>
    <property type="molecule type" value="Genomic_DNA"/>
</dbReference>
<keyword evidence="3" id="KW-1185">Reference proteome</keyword>
<accession>A0AA35RAL5</accession>
<comment type="caution">
    <text evidence="2">The sequence shown here is derived from an EMBL/GenBank/DDBJ whole genome shotgun (WGS) entry which is preliminary data.</text>
</comment>
<proteinExistence type="predicted"/>
<evidence type="ECO:0000256" key="1">
    <source>
        <dbReference type="SAM" id="MobiDB-lite"/>
    </source>
</evidence>
<feature type="compositionally biased region" description="Basic and acidic residues" evidence="1">
    <location>
        <begin position="24"/>
        <end position="36"/>
    </location>
</feature>
<dbReference type="AlphaFoldDB" id="A0AA35RAL5"/>
<gene>
    <name evidence="2" type="ORF">GBAR_LOCUS5487</name>
</gene>
<dbReference type="Proteomes" id="UP001174909">
    <property type="component" value="Unassembled WGS sequence"/>
</dbReference>
<feature type="region of interest" description="Disordered" evidence="1">
    <location>
        <begin position="14"/>
        <end position="36"/>
    </location>
</feature>
<evidence type="ECO:0000313" key="2">
    <source>
        <dbReference type="EMBL" id="CAI8007920.1"/>
    </source>
</evidence>
<evidence type="ECO:0000313" key="3">
    <source>
        <dbReference type="Proteomes" id="UP001174909"/>
    </source>
</evidence>
<sequence length="36" mass="3610">MAVEMGVAMGVAVPPSVPGARVDGGLDSRLRGNDDL</sequence>
<reference evidence="2" key="1">
    <citation type="submission" date="2023-03" db="EMBL/GenBank/DDBJ databases">
        <authorList>
            <person name="Steffen K."/>
            <person name="Cardenas P."/>
        </authorList>
    </citation>
    <scope>NUCLEOTIDE SEQUENCE</scope>
</reference>
<protein>
    <submittedName>
        <fullName evidence="2">Uncharacterized protein</fullName>
    </submittedName>
</protein>
<organism evidence="2 3">
    <name type="scientific">Geodia barretti</name>
    <name type="common">Barrett's horny sponge</name>
    <dbReference type="NCBI Taxonomy" id="519541"/>
    <lineage>
        <taxon>Eukaryota</taxon>
        <taxon>Metazoa</taxon>
        <taxon>Porifera</taxon>
        <taxon>Demospongiae</taxon>
        <taxon>Heteroscleromorpha</taxon>
        <taxon>Tetractinellida</taxon>
        <taxon>Astrophorina</taxon>
        <taxon>Geodiidae</taxon>
        <taxon>Geodia</taxon>
    </lineage>
</organism>